<reference evidence="3" key="1">
    <citation type="submission" date="2020-05" db="EMBL/GenBank/DDBJ databases">
        <authorList>
            <person name="Chiriac C."/>
            <person name="Salcher M."/>
            <person name="Ghai R."/>
            <person name="Kavagutti S V."/>
        </authorList>
    </citation>
    <scope>NUCLEOTIDE SEQUENCE</scope>
</reference>
<evidence type="ECO:0000313" key="1">
    <source>
        <dbReference type="EMBL" id="CAB4155227.1"/>
    </source>
</evidence>
<evidence type="ECO:0000313" key="2">
    <source>
        <dbReference type="EMBL" id="CAB4171140.1"/>
    </source>
</evidence>
<proteinExistence type="predicted"/>
<dbReference type="EMBL" id="LR797270">
    <property type="protein sequence ID" value="CAB4198708.1"/>
    <property type="molecule type" value="Genomic_DNA"/>
</dbReference>
<evidence type="ECO:0000313" key="3">
    <source>
        <dbReference type="EMBL" id="CAB4198708.1"/>
    </source>
</evidence>
<protein>
    <submittedName>
        <fullName evidence="3">Uncharacterized protein</fullName>
    </submittedName>
</protein>
<dbReference type="EMBL" id="LR796859">
    <property type="protein sequence ID" value="CAB4171140.1"/>
    <property type="molecule type" value="Genomic_DNA"/>
</dbReference>
<accession>A0A6J5RYS1</accession>
<dbReference type="EMBL" id="LR796625">
    <property type="protein sequence ID" value="CAB4155227.1"/>
    <property type="molecule type" value="Genomic_DNA"/>
</dbReference>
<organism evidence="3">
    <name type="scientific">uncultured Caudovirales phage</name>
    <dbReference type="NCBI Taxonomy" id="2100421"/>
    <lineage>
        <taxon>Viruses</taxon>
        <taxon>Duplodnaviria</taxon>
        <taxon>Heunggongvirae</taxon>
        <taxon>Uroviricota</taxon>
        <taxon>Caudoviricetes</taxon>
        <taxon>Peduoviridae</taxon>
        <taxon>Maltschvirus</taxon>
        <taxon>Maltschvirus maltsch</taxon>
    </lineage>
</organism>
<name>A0A6J5RYS1_9CAUD</name>
<gene>
    <name evidence="3" type="ORF">UFOVP1307_224</name>
    <name evidence="1" type="ORF">UFOVP651_122</name>
    <name evidence="2" type="ORF">UFOVP902_201</name>
</gene>
<sequence length="91" mass="10617">MAVPRNKYSMQAIVRYDGRLIDVLDRIRAIRLVLMVHIEQDLGPDKELITIKILTQYPPRDTYRAIQKLCVGKIDTLKEMILKESTLTKTF</sequence>